<feature type="domain" description="O-methyltransferase dimerisation" evidence="5">
    <location>
        <begin position="53"/>
        <end position="124"/>
    </location>
</feature>
<evidence type="ECO:0000259" key="4">
    <source>
        <dbReference type="Pfam" id="PF00891"/>
    </source>
</evidence>
<dbReference type="Gene3D" id="1.10.10.10">
    <property type="entry name" value="Winged helix-like DNA-binding domain superfamily/Winged helix DNA-binding domain"/>
    <property type="match status" value="1"/>
</dbReference>
<dbReference type="PIRSF" id="PIRSF005739">
    <property type="entry name" value="O-mtase"/>
    <property type="match status" value="1"/>
</dbReference>
<evidence type="ECO:0000256" key="2">
    <source>
        <dbReference type="ARBA" id="ARBA00022679"/>
    </source>
</evidence>
<dbReference type="GO" id="GO:0032259">
    <property type="term" value="P:methylation"/>
    <property type="evidence" value="ECO:0007669"/>
    <property type="project" value="UniProtKB-KW"/>
</dbReference>
<dbReference type="Pfam" id="PF00891">
    <property type="entry name" value="Methyltransf_2"/>
    <property type="match status" value="1"/>
</dbReference>
<dbReference type="PANTHER" id="PTHR43712">
    <property type="entry name" value="PUTATIVE (AFU_ORTHOLOGUE AFUA_4G14580)-RELATED"/>
    <property type="match status" value="1"/>
</dbReference>
<sequence>MDFAMAAAGRASWRDRALALRDRLVAEPRFRRWAARFPPTRALARRRAGALFDLCAGFVYSQVLLACVRLKLFDMLREGPLPLADIAARTRLPEEATARLLGAAVSLRLLDRRGGGRFGLGPLGAAMPGNAGLAAMIEHHAMLYADLSDPVALLRGSGEETALSRYWAYARAPFPATLRGDQVADYSVLMAASQEMIAEEVLDAFPEVVRHRCLLDVGGGDGAFLAAAAARAASLQLILFDLPEVAARAEARLAGLGRRATAVGGDFRADPLPSGADLISLIRVLHDHDDAAAMDLLRAAHRALPAGGRLLLAEPMAGTPGAEPMGDAYFGFYLLAMGSGRPRSEAELRGFLAQAGFARVTARRTRLPLLVRAVVAERESPL</sequence>
<evidence type="ECO:0000313" key="6">
    <source>
        <dbReference type="EMBL" id="MFC0389415.1"/>
    </source>
</evidence>
<protein>
    <submittedName>
        <fullName evidence="6">Methyltransferase</fullName>
    </submittedName>
</protein>
<evidence type="ECO:0000256" key="3">
    <source>
        <dbReference type="ARBA" id="ARBA00022691"/>
    </source>
</evidence>
<dbReference type="InterPro" id="IPR016461">
    <property type="entry name" value="COMT-like"/>
</dbReference>
<evidence type="ECO:0000256" key="1">
    <source>
        <dbReference type="ARBA" id="ARBA00022603"/>
    </source>
</evidence>
<name>A0ABV6J0L8_9PROT</name>
<accession>A0ABV6J0L8</accession>
<dbReference type="Gene3D" id="3.40.50.150">
    <property type="entry name" value="Vaccinia Virus protein VP39"/>
    <property type="match status" value="1"/>
</dbReference>
<feature type="domain" description="O-methyltransferase C-terminal" evidence="4">
    <location>
        <begin position="146"/>
        <end position="358"/>
    </location>
</feature>
<dbReference type="InterPro" id="IPR029063">
    <property type="entry name" value="SAM-dependent_MTases_sf"/>
</dbReference>
<keyword evidence="7" id="KW-1185">Reference proteome</keyword>
<dbReference type="Proteomes" id="UP001589789">
    <property type="component" value="Unassembled WGS sequence"/>
</dbReference>
<dbReference type="PROSITE" id="PS51683">
    <property type="entry name" value="SAM_OMT_II"/>
    <property type="match status" value="1"/>
</dbReference>
<dbReference type="SUPFAM" id="SSF46785">
    <property type="entry name" value="Winged helix' DNA-binding domain"/>
    <property type="match status" value="1"/>
</dbReference>
<keyword evidence="2" id="KW-0808">Transferase</keyword>
<organism evidence="6 7">
    <name type="scientific">Muricoccus vinaceus</name>
    <dbReference type="NCBI Taxonomy" id="424704"/>
    <lineage>
        <taxon>Bacteria</taxon>
        <taxon>Pseudomonadati</taxon>
        <taxon>Pseudomonadota</taxon>
        <taxon>Alphaproteobacteria</taxon>
        <taxon>Acetobacterales</taxon>
        <taxon>Roseomonadaceae</taxon>
        <taxon>Muricoccus</taxon>
    </lineage>
</organism>
<evidence type="ECO:0000313" key="7">
    <source>
        <dbReference type="Proteomes" id="UP001589789"/>
    </source>
</evidence>
<dbReference type="EMBL" id="JBHLVZ010000113">
    <property type="protein sequence ID" value="MFC0389415.1"/>
    <property type="molecule type" value="Genomic_DNA"/>
</dbReference>
<dbReference type="RefSeq" id="WP_377056773.1">
    <property type="nucleotide sequence ID" value="NZ_JBHLVZ010000113.1"/>
</dbReference>
<gene>
    <name evidence="6" type="ORF">ACFFIC_28290</name>
</gene>
<dbReference type="InterPro" id="IPR012967">
    <property type="entry name" value="COMT_dimerisation"/>
</dbReference>
<dbReference type="SUPFAM" id="SSF53335">
    <property type="entry name" value="S-adenosyl-L-methionine-dependent methyltransferases"/>
    <property type="match status" value="1"/>
</dbReference>
<dbReference type="PANTHER" id="PTHR43712:SF2">
    <property type="entry name" value="O-METHYLTRANSFERASE CICE"/>
    <property type="match status" value="1"/>
</dbReference>
<dbReference type="InterPro" id="IPR001077">
    <property type="entry name" value="COMT_C"/>
</dbReference>
<proteinExistence type="predicted"/>
<keyword evidence="3" id="KW-0949">S-adenosyl-L-methionine</keyword>
<evidence type="ECO:0000259" key="5">
    <source>
        <dbReference type="Pfam" id="PF08100"/>
    </source>
</evidence>
<dbReference type="Pfam" id="PF08100">
    <property type="entry name" value="Dimerisation"/>
    <property type="match status" value="1"/>
</dbReference>
<dbReference type="GO" id="GO:0008168">
    <property type="term" value="F:methyltransferase activity"/>
    <property type="evidence" value="ECO:0007669"/>
    <property type="project" value="UniProtKB-KW"/>
</dbReference>
<keyword evidence="1 6" id="KW-0489">Methyltransferase</keyword>
<dbReference type="InterPro" id="IPR036388">
    <property type="entry name" value="WH-like_DNA-bd_sf"/>
</dbReference>
<dbReference type="InterPro" id="IPR036390">
    <property type="entry name" value="WH_DNA-bd_sf"/>
</dbReference>
<comment type="caution">
    <text evidence="6">The sequence shown here is derived from an EMBL/GenBank/DDBJ whole genome shotgun (WGS) entry which is preliminary data.</text>
</comment>
<reference evidence="6 7" key="1">
    <citation type="submission" date="2024-09" db="EMBL/GenBank/DDBJ databases">
        <authorList>
            <person name="Sun Q."/>
            <person name="Mori K."/>
        </authorList>
    </citation>
    <scope>NUCLEOTIDE SEQUENCE [LARGE SCALE GENOMIC DNA]</scope>
    <source>
        <strain evidence="6 7">CCM 7468</strain>
    </source>
</reference>